<evidence type="ECO:0000313" key="3">
    <source>
        <dbReference type="Proteomes" id="UP001201812"/>
    </source>
</evidence>
<sequence length="125" mass="13894">MTRFVLSVFVILVILETTLSFDMGPNNLISKAKALKCDLCNNVVANPEKWENKAKGPRIGQLKHCVELANEHDENTIGGTHKQAFMFACHEFTKELAVDEILSAVKAQASSNPEGVCRKYCKNNQ</sequence>
<evidence type="ECO:0008006" key="4">
    <source>
        <dbReference type="Google" id="ProtNLM"/>
    </source>
</evidence>
<protein>
    <recommendedName>
        <fullName evidence="4">Saposin B-type domain-containing protein</fullName>
    </recommendedName>
</protein>
<accession>A0AAD4R6A3</accession>
<feature type="signal peptide" evidence="1">
    <location>
        <begin position="1"/>
        <end position="20"/>
    </location>
</feature>
<reference evidence="2" key="1">
    <citation type="submission" date="2022-01" db="EMBL/GenBank/DDBJ databases">
        <title>Genome Sequence Resource for Two Populations of Ditylenchus destructor, the Migratory Endoparasitic Phytonematode.</title>
        <authorList>
            <person name="Zhang H."/>
            <person name="Lin R."/>
            <person name="Xie B."/>
        </authorList>
    </citation>
    <scope>NUCLEOTIDE SEQUENCE</scope>
    <source>
        <strain evidence="2">BazhouSP</strain>
    </source>
</reference>
<evidence type="ECO:0000256" key="1">
    <source>
        <dbReference type="SAM" id="SignalP"/>
    </source>
</evidence>
<proteinExistence type="predicted"/>
<gene>
    <name evidence="2" type="ORF">DdX_02709</name>
</gene>
<keyword evidence="1" id="KW-0732">Signal</keyword>
<comment type="caution">
    <text evidence="2">The sequence shown here is derived from an EMBL/GenBank/DDBJ whole genome shotgun (WGS) entry which is preliminary data.</text>
</comment>
<evidence type="ECO:0000313" key="2">
    <source>
        <dbReference type="EMBL" id="KAI1726016.1"/>
    </source>
</evidence>
<dbReference type="AlphaFoldDB" id="A0AAD4R6A3"/>
<organism evidence="2 3">
    <name type="scientific">Ditylenchus destructor</name>
    <dbReference type="NCBI Taxonomy" id="166010"/>
    <lineage>
        <taxon>Eukaryota</taxon>
        <taxon>Metazoa</taxon>
        <taxon>Ecdysozoa</taxon>
        <taxon>Nematoda</taxon>
        <taxon>Chromadorea</taxon>
        <taxon>Rhabditida</taxon>
        <taxon>Tylenchina</taxon>
        <taxon>Tylenchomorpha</taxon>
        <taxon>Sphaerularioidea</taxon>
        <taxon>Anguinidae</taxon>
        <taxon>Anguininae</taxon>
        <taxon>Ditylenchus</taxon>
    </lineage>
</organism>
<dbReference type="Proteomes" id="UP001201812">
    <property type="component" value="Unassembled WGS sequence"/>
</dbReference>
<keyword evidence="3" id="KW-1185">Reference proteome</keyword>
<name>A0AAD4R6A3_9BILA</name>
<feature type="chain" id="PRO_5042167868" description="Saposin B-type domain-containing protein" evidence="1">
    <location>
        <begin position="21"/>
        <end position="125"/>
    </location>
</feature>
<dbReference type="EMBL" id="JAKKPZ010000002">
    <property type="protein sequence ID" value="KAI1726016.1"/>
    <property type="molecule type" value="Genomic_DNA"/>
</dbReference>